<evidence type="ECO:0000256" key="7">
    <source>
        <dbReference type="SAM" id="SignalP"/>
    </source>
</evidence>
<dbReference type="PROSITE" id="PS51352">
    <property type="entry name" value="THIOREDOXIN_2"/>
    <property type="match status" value="3"/>
</dbReference>
<feature type="region of interest" description="Disordered" evidence="6">
    <location>
        <begin position="131"/>
        <end position="159"/>
    </location>
</feature>
<organism evidence="9">
    <name type="scientific">Darwinula stevensoni</name>
    <dbReference type="NCBI Taxonomy" id="69355"/>
    <lineage>
        <taxon>Eukaryota</taxon>
        <taxon>Metazoa</taxon>
        <taxon>Ecdysozoa</taxon>
        <taxon>Arthropoda</taxon>
        <taxon>Crustacea</taxon>
        <taxon>Oligostraca</taxon>
        <taxon>Ostracoda</taxon>
        <taxon>Podocopa</taxon>
        <taxon>Podocopida</taxon>
        <taxon>Darwinulocopina</taxon>
        <taxon>Darwinuloidea</taxon>
        <taxon>Darwinulidae</taxon>
        <taxon>Darwinula</taxon>
    </lineage>
</organism>
<dbReference type="PROSITE" id="PS00194">
    <property type="entry name" value="THIOREDOXIN_1"/>
    <property type="match status" value="3"/>
</dbReference>
<dbReference type="InterPro" id="IPR036249">
    <property type="entry name" value="Thioredoxin-like_sf"/>
</dbReference>
<dbReference type="GO" id="GO:0005783">
    <property type="term" value="C:endoplasmic reticulum"/>
    <property type="evidence" value="ECO:0007669"/>
    <property type="project" value="TreeGrafter"/>
</dbReference>
<feature type="domain" description="Thioredoxin" evidence="8">
    <location>
        <begin position="145"/>
        <end position="264"/>
    </location>
</feature>
<keyword evidence="3" id="KW-0677">Repeat</keyword>
<dbReference type="GO" id="GO:0003756">
    <property type="term" value="F:protein disulfide isomerase activity"/>
    <property type="evidence" value="ECO:0007669"/>
    <property type="project" value="InterPro"/>
</dbReference>
<accession>A0A7R9A5C5</accession>
<dbReference type="EMBL" id="LR900045">
    <property type="protein sequence ID" value="CAD7243940.1"/>
    <property type="molecule type" value="Genomic_DNA"/>
</dbReference>
<feature type="domain" description="Thioredoxin" evidence="8">
    <location>
        <begin position="265"/>
        <end position="392"/>
    </location>
</feature>
<evidence type="ECO:0000256" key="3">
    <source>
        <dbReference type="ARBA" id="ARBA00022737"/>
    </source>
</evidence>
<dbReference type="AlphaFoldDB" id="A0A7R9A5C5"/>
<evidence type="ECO:0000256" key="4">
    <source>
        <dbReference type="ARBA" id="ARBA00023284"/>
    </source>
</evidence>
<evidence type="ECO:0000256" key="6">
    <source>
        <dbReference type="SAM" id="MobiDB-lite"/>
    </source>
</evidence>
<dbReference type="SUPFAM" id="SSF52833">
    <property type="entry name" value="Thioredoxin-like"/>
    <property type="match status" value="3"/>
</dbReference>
<evidence type="ECO:0000313" key="10">
    <source>
        <dbReference type="Proteomes" id="UP000677054"/>
    </source>
</evidence>
<proteinExistence type="inferred from homology"/>
<evidence type="ECO:0000256" key="2">
    <source>
        <dbReference type="ARBA" id="ARBA00022729"/>
    </source>
</evidence>
<keyword evidence="10" id="KW-1185">Reference proteome</keyword>
<sequence>MGSKVVTSCAIFVASFIFTVVSGQESAVLYDAETFHKEVSTNPHFVMFFAPWCGHCKRLSPTWEDLATKYKDDASIKIARVDCTVETALCAQHEVTGYPTLKFLNGKADDAGVKYRGPRDLASLETWLKEQLDGGTPAEEPSEKKEEEKKAEQPQVPEAEKQVVNELTIDTFKSFVEKGSHFVKFYAPWCGHCKRLAPTWDELGKVLEYDQSVQISKIDCTAHKPLCQEHEVKGYPTLLWIEDGKVVEKYSGQRTLEALKEYVDKQKGGSMEEGKSSTEEGATDVVPILTQETFAQVVKDGVTLIKFFAPWCGHCKRLAPTWEELGKKFIGKEGIRIAKVDCTASDSKSLCDSFEVDGFPTILLFRNGEKISEYEGNRDLSDLTSYLMKHVRDEL</sequence>
<feature type="compositionally biased region" description="Basic and acidic residues" evidence="6">
    <location>
        <begin position="141"/>
        <end position="159"/>
    </location>
</feature>
<protein>
    <recommendedName>
        <fullName evidence="8">Thioredoxin domain-containing protein</fullName>
    </recommendedName>
</protein>
<feature type="signal peptide" evidence="7">
    <location>
        <begin position="1"/>
        <end position="23"/>
    </location>
</feature>
<dbReference type="Gene3D" id="3.40.30.10">
    <property type="entry name" value="Glutaredoxin"/>
    <property type="match status" value="3"/>
</dbReference>
<dbReference type="PANTHER" id="PTHR45672">
    <property type="entry name" value="PROTEIN DISULFIDE-ISOMERASE C17H9.14C-RELATED"/>
    <property type="match status" value="1"/>
</dbReference>
<dbReference type="Proteomes" id="UP000677054">
    <property type="component" value="Unassembled WGS sequence"/>
</dbReference>
<dbReference type="EMBL" id="CAJPEV010000528">
    <property type="protein sequence ID" value="CAG0886167.1"/>
    <property type="molecule type" value="Genomic_DNA"/>
</dbReference>
<dbReference type="Pfam" id="PF00085">
    <property type="entry name" value="Thioredoxin"/>
    <property type="match status" value="3"/>
</dbReference>
<feature type="chain" id="PRO_5036209645" description="Thioredoxin domain-containing protein" evidence="7">
    <location>
        <begin position="24"/>
        <end position="395"/>
    </location>
</feature>
<dbReference type="GO" id="GO:0006457">
    <property type="term" value="P:protein folding"/>
    <property type="evidence" value="ECO:0007669"/>
    <property type="project" value="TreeGrafter"/>
</dbReference>
<gene>
    <name evidence="9" type="ORF">DSTB1V02_LOCUS3846</name>
</gene>
<comment type="similarity">
    <text evidence="1 5">Belongs to the protein disulfide isomerase family.</text>
</comment>
<dbReference type="InterPro" id="IPR051063">
    <property type="entry name" value="PDI"/>
</dbReference>
<keyword evidence="4" id="KW-0676">Redox-active center</keyword>
<keyword evidence="2 7" id="KW-0732">Signal</keyword>
<evidence type="ECO:0000313" key="9">
    <source>
        <dbReference type="EMBL" id="CAD7243940.1"/>
    </source>
</evidence>
<name>A0A7R9A5C5_9CRUS</name>
<dbReference type="NCBIfam" id="TIGR01126">
    <property type="entry name" value="pdi_dom"/>
    <property type="match status" value="2"/>
</dbReference>
<reference evidence="9" key="1">
    <citation type="submission" date="2020-11" db="EMBL/GenBank/DDBJ databases">
        <authorList>
            <person name="Tran Van P."/>
        </authorList>
    </citation>
    <scope>NUCLEOTIDE SEQUENCE</scope>
</reference>
<evidence type="ECO:0000256" key="5">
    <source>
        <dbReference type="RuleBase" id="RU004208"/>
    </source>
</evidence>
<evidence type="ECO:0000256" key="1">
    <source>
        <dbReference type="ARBA" id="ARBA00006347"/>
    </source>
</evidence>
<feature type="domain" description="Thioredoxin" evidence="8">
    <location>
        <begin position="7"/>
        <end position="133"/>
    </location>
</feature>
<dbReference type="OrthoDB" id="71336at2759"/>
<dbReference type="PRINTS" id="PR00421">
    <property type="entry name" value="THIOREDOXIN"/>
</dbReference>
<dbReference type="InterPro" id="IPR017937">
    <property type="entry name" value="Thioredoxin_CS"/>
</dbReference>
<dbReference type="PANTHER" id="PTHR45672:SF3">
    <property type="entry name" value="THIOREDOXIN DOMAIN-CONTAINING PROTEIN 5"/>
    <property type="match status" value="1"/>
</dbReference>
<dbReference type="InterPro" id="IPR005788">
    <property type="entry name" value="PDI_thioredoxin-like_dom"/>
</dbReference>
<evidence type="ECO:0000259" key="8">
    <source>
        <dbReference type="PROSITE" id="PS51352"/>
    </source>
</evidence>
<dbReference type="InterPro" id="IPR013766">
    <property type="entry name" value="Thioredoxin_domain"/>
</dbReference>